<protein>
    <submittedName>
        <fullName evidence="2">Nuclear transport factor 2 family protein</fullName>
    </submittedName>
</protein>
<dbReference type="SUPFAM" id="SSF54427">
    <property type="entry name" value="NTF2-like"/>
    <property type="match status" value="1"/>
</dbReference>
<gene>
    <name evidence="2" type="ORF">ESZ36_02875</name>
</gene>
<reference evidence="2 3" key="1">
    <citation type="submission" date="2019-07" db="EMBL/GenBank/DDBJ databases">
        <title>Genomes of sea-ice associated Colwellia species.</title>
        <authorList>
            <person name="Bowman J.P."/>
        </authorList>
    </citation>
    <scope>NUCLEOTIDE SEQUENCE [LARGE SCALE GENOMIC DNA]</scope>
    <source>
        <strain evidence="2 3">ACAM 459</strain>
    </source>
</reference>
<dbReference type="AlphaFoldDB" id="A0A5C6QNJ6"/>
<evidence type="ECO:0000313" key="2">
    <source>
        <dbReference type="EMBL" id="TWX70625.1"/>
    </source>
</evidence>
<dbReference type="EMBL" id="VOLT01000002">
    <property type="protein sequence ID" value="TWX70625.1"/>
    <property type="molecule type" value="Genomic_DNA"/>
</dbReference>
<accession>A0A5C6QNJ6</accession>
<dbReference type="CDD" id="cd00531">
    <property type="entry name" value="NTF2_like"/>
    <property type="match status" value="1"/>
</dbReference>
<dbReference type="RefSeq" id="WP_146783322.1">
    <property type="nucleotide sequence ID" value="NZ_VOLT01000002.1"/>
</dbReference>
<dbReference type="OrthoDB" id="7844641at2"/>
<feature type="domain" description="SnoaL-like" evidence="1">
    <location>
        <begin position="49"/>
        <end position="140"/>
    </location>
</feature>
<evidence type="ECO:0000259" key="1">
    <source>
        <dbReference type="Pfam" id="PF12680"/>
    </source>
</evidence>
<dbReference type="InterPro" id="IPR037401">
    <property type="entry name" value="SnoaL-like"/>
</dbReference>
<proteinExistence type="predicted"/>
<comment type="caution">
    <text evidence="2">The sequence shown here is derived from an EMBL/GenBank/DDBJ whole genome shotgun (WGS) entry which is preliminary data.</text>
</comment>
<dbReference type="Proteomes" id="UP000321822">
    <property type="component" value="Unassembled WGS sequence"/>
</dbReference>
<dbReference type="Gene3D" id="3.10.450.50">
    <property type="match status" value="1"/>
</dbReference>
<evidence type="ECO:0000313" key="3">
    <source>
        <dbReference type="Proteomes" id="UP000321822"/>
    </source>
</evidence>
<dbReference type="Pfam" id="PF12680">
    <property type="entry name" value="SnoaL_2"/>
    <property type="match status" value="1"/>
</dbReference>
<dbReference type="InterPro" id="IPR032710">
    <property type="entry name" value="NTF2-like_dom_sf"/>
</dbReference>
<organism evidence="2 3">
    <name type="scientific">Colwellia demingiae</name>
    <dbReference type="NCBI Taxonomy" id="89401"/>
    <lineage>
        <taxon>Bacteria</taxon>
        <taxon>Pseudomonadati</taxon>
        <taxon>Pseudomonadota</taxon>
        <taxon>Gammaproteobacteria</taxon>
        <taxon>Alteromonadales</taxon>
        <taxon>Colwelliaceae</taxon>
        <taxon>Colwellia</taxon>
    </lineage>
</organism>
<keyword evidence="3" id="KW-1185">Reference proteome</keyword>
<name>A0A5C6QNJ6_9GAMM</name>
<sequence>MRTISVIALIAVTSIAAFTGGLQYKTEGLQSPIASQQSKTVSNLQAFNDRFNTSVIAGDAADLVDLYAEDTLWIEQGKPATQGLEEPRKLFEFVTSNKGKVTHTVDNLFVADDSSLAVMIGSVEAKVEKIGMDATGTYLFVLRPDGSKWKIVTDMWHQHTAKETK</sequence>